<organism evidence="1 2">
    <name type="scientific">Levilactobacillus lanxiensis</name>
    <dbReference type="NCBI Taxonomy" id="2799568"/>
    <lineage>
        <taxon>Bacteria</taxon>
        <taxon>Bacillati</taxon>
        <taxon>Bacillota</taxon>
        <taxon>Bacilli</taxon>
        <taxon>Lactobacillales</taxon>
        <taxon>Lactobacillaceae</taxon>
        <taxon>Levilactobacillus</taxon>
    </lineage>
</organism>
<keyword evidence="2" id="KW-1185">Reference proteome</keyword>
<dbReference type="Proteomes" id="UP001597189">
    <property type="component" value="Unassembled WGS sequence"/>
</dbReference>
<reference evidence="2" key="1">
    <citation type="journal article" date="2019" name="Int. J. Syst. Evol. Microbiol.">
        <title>The Global Catalogue of Microorganisms (GCM) 10K type strain sequencing project: providing services to taxonomists for standard genome sequencing and annotation.</title>
        <authorList>
            <consortium name="The Broad Institute Genomics Platform"/>
            <consortium name="The Broad Institute Genome Sequencing Center for Infectious Disease"/>
            <person name="Wu L."/>
            <person name="Ma J."/>
        </authorList>
    </citation>
    <scope>NUCLEOTIDE SEQUENCE [LARGE SCALE GENOMIC DNA]</scope>
    <source>
        <strain evidence="2">CCM 8979</strain>
    </source>
</reference>
<dbReference type="RefSeq" id="WP_203642441.1">
    <property type="nucleotide sequence ID" value="NZ_BOLN01000001.1"/>
</dbReference>
<evidence type="ECO:0000313" key="1">
    <source>
        <dbReference type="EMBL" id="MFD1454313.1"/>
    </source>
</evidence>
<comment type="caution">
    <text evidence="1">The sequence shown here is derived from an EMBL/GenBank/DDBJ whole genome shotgun (WGS) entry which is preliminary data.</text>
</comment>
<evidence type="ECO:0000313" key="2">
    <source>
        <dbReference type="Proteomes" id="UP001597189"/>
    </source>
</evidence>
<gene>
    <name evidence="1" type="ORF">ACFQ44_01300</name>
</gene>
<accession>A0ABW4D2H8</accession>
<dbReference type="EMBL" id="JBHTOD010000001">
    <property type="protein sequence ID" value="MFD1454313.1"/>
    <property type="molecule type" value="Genomic_DNA"/>
</dbReference>
<evidence type="ECO:0008006" key="3">
    <source>
        <dbReference type="Google" id="ProtNLM"/>
    </source>
</evidence>
<proteinExistence type="predicted"/>
<sequence>MINKFYQKVLISGLSLMLILPLDVDAFAKARPTVYATEDIGAGKTKKVNTESITKIWYRPRANKREYQREKLSGKNKTYNGKRIIISEKGKHYEFKRFAFLADGKPKKMKYYKTGILKKNSEVQGVAIIGKNSKAKMYILVTNRRSGKNTNHRYGHILKYNLHTLNKYVNKKGKHDKIVRALVKSRKYMYTTSASKSKKKHLRNKAKDKLTPTNYKIYRSVTIGPRFKAGHGQSFAYNPYDKYLYNAAYWLKKDTGKKHLVTMQRIGLNKLKPVKRWKFYIRIKKKAWHQIWGVKFRWPFQDKNAGYLQIRDLTFDKNGNFYFAKLLGRNKLKKRKRLAIVKPNKHESKYANQMGKKVQVYRGRLSSHSVKISAVHQISNSIGSVSQGLSYRKKGNRLFFIYDSAFMSLPLSKINQKFSRKSMHFTVLTRQYYRESEGMGITSDGDGYLIMNRYAEAVKSVGKVR</sequence>
<name>A0ABW4D2H8_9LACO</name>
<protein>
    <recommendedName>
        <fullName evidence="3">GW domain-containing protein</fullName>
    </recommendedName>
</protein>